<evidence type="ECO:0000256" key="1">
    <source>
        <dbReference type="SAM" id="MobiDB-lite"/>
    </source>
</evidence>
<dbReference type="Proteomes" id="UP000299211">
    <property type="component" value="Unassembled WGS sequence"/>
</dbReference>
<dbReference type="AlphaFoldDB" id="A0A4D4MK54"/>
<dbReference type="Proteomes" id="UP000302139">
    <property type="component" value="Unassembled WGS sequence"/>
</dbReference>
<feature type="region of interest" description="Disordered" evidence="1">
    <location>
        <begin position="34"/>
        <end position="72"/>
    </location>
</feature>
<reference evidence="3 4" key="1">
    <citation type="submission" date="2019-04" db="EMBL/GenBank/DDBJ databases">
        <title>Draft genome sequences of Streptomyces avermitilis ATCC 31267.</title>
        <authorList>
            <person name="Komaki H."/>
            <person name="Tamura T."/>
            <person name="Hosoyama A."/>
        </authorList>
    </citation>
    <scope>NUCLEOTIDE SEQUENCE [LARGE SCALE GENOMIC DNA]</scope>
    <source>
        <strain evidence="3 4">ATCC 31267</strain>
    </source>
</reference>
<evidence type="ECO:0000313" key="2">
    <source>
        <dbReference type="EMBL" id="GDY67292.1"/>
    </source>
</evidence>
<evidence type="ECO:0000313" key="5">
    <source>
        <dbReference type="Proteomes" id="UP000302139"/>
    </source>
</evidence>
<sequence>MGLTGVCRAVPGSSGQFRTGSACHDVTFTSFSGKRDASSHTSRWMSASRPGDGDRTVGPGNVVRCSTDIPPT</sequence>
<comment type="caution">
    <text evidence="3">The sequence shown here is derived from an EMBL/GenBank/DDBJ whole genome shotgun (WGS) entry which is preliminary data.</text>
</comment>
<dbReference type="EMBL" id="BJHY01000001">
    <property type="protein sequence ID" value="GDY72418.1"/>
    <property type="molecule type" value="Genomic_DNA"/>
</dbReference>
<dbReference type="EMBL" id="BJHX01000001">
    <property type="protein sequence ID" value="GDY67292.1"/>
    <property type="molecule type" value="Genomic_DNA"/>
</dbReference>
<accession>A0A4D4MK54</accession>
<protein>
    <submittedName>
        <fullName evidence="3">Uncharacterized protein</fullName>
    </submittedName>
</protein>
<proteinExistence type="predicted"/>
<name>A0A4D4MK54_STRAX</name>
<gene>
    <name evidence="2" type="ORF">SAV14893_066850</name>
    <name evidence="3" type="ORF">SAV31267_019030</name>
</gene>
<reference evidence="2 5" key="2">
    <citation type="submission" date="2019-04" db="EMBL/GenBank/DDBJ databases">
        <title>Draft genome sequences of Streptomyces avermitilis NBRC 14893.</title>
        <authorList>
            <person name="Komaki H."/>
            <person name="Tamura T."/>
            <person name="Hosoyama A."/>
        </authorList>
    </citation>
    <scope>NUCLEOTIDE SEQUENCE [LARGE SCALE GENOMIC DNA]</scope>
    <source>
        <strain evidence="2 5">NBRC 14893</strain>
    </source>
</reference>
<evidence type="ECO:0000313" key="4">
    <source>
        <dbReference type="Proteomes" id="UP000299211"/>
    </source>
</evidence>
<evidence type="ECO:0000313" key="3">
    <source>
        <dbReference type="EMBL" id="GDY72418.1"/>
    </source>
</evidence>
<organism evidence="3 4">
    <name type="scientific">Streptomyces avermitilis</name>
    <dbReference type="NCBI Taxonomy" id="33903"/>
    <lineage>
        <taxon>Bacteria</taxon>
        <taxon>Bacillati</taxon>
        <taxon>Actinomycetota</taxon>
        <taxon>Actinomycetes</taxon>
        <taxon>Kitasatosporales</taxon>
        <taxon>Streptomycetaceae</taxon>
        <taxon>Streptomyces</taxon>
    </lineage>
</organism>